<dbReference type="Gene3D" id="3.10.290.30">
    <property type="entry name" value="MM3350-like"/>
    <property type="match status" value="1"/>
</dbReference>
<dbReference type="EMBL" id="JAAIYP010000038">
    <property type="protein sequence ID" value="NFV80701.1"/>
    <property type="molecule type" value="Genomic_DNA"/>
</dbReference>
<sequence>MPEVRGLSRDIEMPASHSLAGLAKAIIGSVGWFFDHAYGFYDALGYHIHDSTVRYELFADMGDNGFMDDGPPAKSVKRTKVGQVFTAPGDKWQFLFDYGDDHRFIVEVLNFGEVETGAKYPRVIARKGKAPPQYPPEDDEDYDDEED</sequence>
<dbReference type="Pfam" id="PF07929">
    <property type="entry name" value="PRiA4_ORF3"/>
    <property type="match status" value="1"/>
</dbReference>
<accession>A0A7C9QUU3</accession>
<name>A0A7C9QUU3_9PROT</name>
<comment type="caution">
    <text evidence="3">The sequence shown here is derived from an EMBL/GenBank/DDBJ whole genome shotgun (WGS) entry which is preliminary data.</text>
</comment>
<evidence type="ECO:0000313" key="4">
    <source>
        <dbReference type="Proteomes" id="UP000480684"/>
    </source>
</evidence>
<evidence type="ECO:0000256" key="1">
    <source>
        <dbReference type="SAM" id="MobiDB-lite"/>
    </source>
</evidence>
<evidence type="ECO:0000313" key="3">
    <source>
        <dbReference type="EMBL" id="NFV80701.1"/>
    </source>
</evidence>
<reference evidence="3 4" key="1">
    <citation type="submission" date="2020-02" db="EMBL/GenBank/DDBJ databases">
        <authorList>
            <person name="Dziuba M."/>
            <person name="Kuznetsov B."/>
            <person name="Mardanov A."/>
            <person name="Ravin N."/>
            <person name="Grouzdev D."/>
        </authorList>
    </citation>
    <scope>NUCLEOTIDE SEQUENCE [LARGE SCALE GENOMIC DNA]</scope>
    <source>
        <strain evidence="3 4">SpK</strain>
    </source>
</reference>
<dbReference type="Proteomes" id="UP000480684">
    <property type="component" value="Unassembled WGS sequence"/>
</dbReference>
<dbReference type="InterPro" id="IPR012912">
    <property type="entry name" value="Plasmid_pRiA4b_Orf3-like"/>
</dbReference>
<gene>
    <name evidence="3" type="ORF">G4223_11340</name>
</gene>
<proteinExistence type="predicted"/>
<organism evidence="3 4">
    <name type="scientific">Magnetospirillum aberrantis SpK</name>
    <dbReference type="NCBI Taxonomy" id="908842"/>
    <lineage>
        <taxon>Bacteria</taxon>
        <taxon>Pseudomonadati</taxon>
        <taxon>Pseudomonadota</taxon>
        <taxon>Alphaproteobacteria</taxon>
        <taxon>Rhodospirillales</taxon>
        <taxon>Rhodospirillaceae</taxon>
        <taxon>Magnetospirillum</taxon>
    </lineage>
</organism>
<feature type="domain" description="Plasmid pRiA4b Orf3-like" evidence="2">
    <location>
        <begin position="8"/>
        <end position="132"/>
    </location>
</feature>
<keyword evidence="4" id="KW-1185">Reference proteome</keyword>
<protein>
    <submittedName>
        <fullName evidence="3">Plasmid pRiA4b ORF-3 family protein</fullName>
    </submittedName>
</protein>
<feature type="compositionally biased region" description="Acidic residues" evidence="1">
    <location>
        <begin position="136"/>
        <end position="147"/>
    </location>
</feature>
<evidence type="ECO:0000259" key="2">
    <source>
        <dbReference type="Pfam" id="PF07929"/>
    </source>
</evidence>
<dbReference type="SUPFAM" id="SSF159941">
    <property type="entry name" value="MM3350-like"/>
    <property type="match status" value="1"/>
</dbReference>
<dbReference type="InterPro" id="IPR024047">
    <property type="entry name" value="MM3350-like_sf"/>
</dbReference>
<feature type="region of interest" description="Disordered" evidence="1">
    <location>
        <begin position="125"/>
        <end position="147"/>
    </location>
</feature>
<dbReference type="AlphaFoldDB" id="A0A7C9QUU3"/>